<accession>C6E755</accession>
<feature type="signal peptide" evidence="1">
    <location>
        <begin position="1"/>
        <end position="22"/>
    </location>
</feature>
<sequence length="117" mass="12592">MKAHMIILAILFACVTATLAEAGTQVLINQSTTVKAAVQNTTTRSRIGSIVMTGYDDAGTVIGHLCKNAYLPAGRTTTVEIPWQAPNYPTGVYWSSKVAVNTFCPSTWDGDDDEHDD</sequence>
<dbReference type="OrthoDB" id="5405845at2"/>
<proteinExistence type="predicted"/>
<evidence type="ECO:0000313" key="2">
    <source>
        <dbReference type="EMBL" id="ACT17921.1"/>
    </source>
</evidence>
<dbReference type="EMBL" id="CP001661">
    <property type="protein sequence ID" value="ACT17921.1"/>
    <property type="molecule type" value="Genomic_DNA"/>
</dbReference>
<evidence type="ECO:0000256" key="1">
    <source>
        <dbReference type="SAM" id="SignalP"/>
    </source>
</evidence>
<dbReference type="HOGENOM" id="CLU_2081448_0_0_7"/>
<reference evidence="2" key="1">
    <citation type="submission" date="2009-07" db="EMBL/GenBank/DDBJ databases">
        <title>Complete sequence of Geobacter sp. M21.</title>
        <authorList>
            <consortium name="US DOE Joint Genome Institute"/>
            <person name="Lucas S."/>
            <person name="Copeland A."/>
            <person name="Lapidus A."/>
            <person name="Glavina del Rio T."/>
            <person name="Dalin E."/>
            <person name="Tice H."/>
            <person name="Bruce D."/>
            <person name="Goodwin L."/>
            <person name="Pitluck S."/>
            <person name="Saunders E."/>
            <person name="Brettin T."/>
            <person name="Detter J.C."/>
            <person name="Han C."/>
            <person name="Larimer F."/>
            <person name="Land M."/>
            <person name="Hauser L."/>
            <person name="Kyrpides N."/>
            <person name="Ovchinnikova G."/>
            <person name="Lovley D."/>
        </authorList>
    </citation>
    <scope>NUCLEOTIDE SEQUENCE [LARGE SCALE GENOMIC DNA]</scope>
    <source>
        <strain evidence="2">M21</strain>
    </source>
</reference>
<name>C6E755_GEOSM</name>
<dbReference type="KEGG" id="gem:GM21_1868"/>
<organism evidence="2">
    <name type="scientific">Geobacter sp. (strain M21)</name>
    <dbReference type="NCBI Taxonomy" id="443144"/>
    <lineage>
        <taxon>Bacteria</taxon>
        <taxon>Pseudomonadati</taxon>
        <taxon>Thermodesulfobacteriota</taxon>
        <taxon>Desulfuromonadia</taxon>
        <taxon>Geobacterales</taxon>
        <taxon>Geobacteraceae</taxon>
        <taxon>Geobacter</taxon>
    </lineage>
</organism>
<protein>
    <submittedName>
        <fullName evidence="2">Uncharacterized protein</fullName>
    </submittedName>
</protein>
<keyword evidence="1" id="KW-0732">Signal</keyword>
<feature type="chain" id="PRO_5002964797" evidence="1">
    <location>
        <begin position="23"/>
        <end position="117"/>
    </location>
</feature>
<dbReference type="AlphaFoldDB" id="C6E755"/>
<gene>
    <name evidence="2" type="ordered locus">GM21_1868</name>
</gene>